<keyword evidence="3" id="KW-0808">Transferase</keyword>
<gene>
    <name evidence="7" type="ORF">JS756_29710</name>
</gene>
<protein>
    <submittedName>
        <fullName evidence="7">Glycosyltransferase family 2 protein</fullName>
    </submittedName>
</protein>
<dbReference type="SUPFAM" id="SSF53448">
    <property type="entry name" value="Nucleotide-diphospho-sugar transferases"/>
    <property type="match status" value="1"/>
</dbReference>
<keyword evidence="2" id="KW-0328">Glycosyltransferase</keyword>
<evidence type="ECO:0000259" key="6">
    <source>
        <dbReference type="Pfam" id="PF00535"/>
    </source>
</evidence>
<dbReference type="RefSeq" id="WP_205386339.1">
    <property type="nucleotide sequence ID" value="NZ_JAFFZS010000035.1"/>
</dbReference>
<name>A0ABS2VYI5_STRAS</name>
<dbReference type="EMBL" id="JAFFZS010000035">
    <property type="protein sequence ID" value="MBN0048212.1"/>
    <property type="molecule type" value="Genomic_DNA"/>
</dbReference>
<evidence type="ECO:0000256" key="3">
    <source>
        <dbReference type="ARBA" id="ARBA00022679"/>
    </source>
</evidence>
<keyword evidence="5" id="KW-0472">Membrane</keyword>
<reference evidence="7 8" key="1">
    <citation type="submission" date="2021-02" db="EMBL/GenBank/DDBJ databases">
        <title>Whole genome sequencing of Streptomyces actuosus VRA1.</title>
        <authorList>
            <person name="Sen G."/>
            <person name="Sen A."/>
        </authorList>
    </citation>
    <scope>NUCLEOTIDE SEQUENCE [LARGE SCALE GENOMIC DNA]</scope>
    <source>
        <strain evidence="7 8">VRA1</strain>
    </source>
</reference>
<dbReference type="PANTHER" id="PTHR43630:SF1">
    <property type="entry name" value="POLY-BETA-1,6-N-ACETYL-D-GLUCOSAMINE SYNTHASE"/>
    <property type="match status" value="1"/>
</dbReference>
<evidence type="ECO:0000313" key="7">
    <source>
        <dbReference type="EMBL" id="MBN0048212.1"/>
    </source>
</evidence>
<evidence type="ECO:0000256" key="5">
    <source>
        <dbReference type="SAM" id="Phobius"/>
    </source>
</evidence>
<evidence type="ECO:0000313" key="8">
    <source>
        <dbReference type="Proteomes" id="UP000788262"/>
    </source>
</evidence>
<comment type="similarity">
    <text evidence="1">Belongs to the glycosyltransferase 2 family.</text>
</comment>
<feature type="transmembrane region" description="Helical" evidence="5">
    <location>
        <begin position="400"/>
        <end position="422"/>
    </location>
</feature>
<feature type="region of interest" description="Disordered" evidence="4">
    <location>
        <begin position="480"/>
        <end position="506"/>
    </location>
</feature>
<dbReference type="InterPro" id="IPR001173">
    <property type="entry name" value="Glyco_trans_2-like"/>
</dbReference>
<dbReference type="CDD" id="cd06423">
    <property type="entry name" value="CESA_like"/>
    <property type="match status" value="1"/>
</dbReference>
<feature type="transmembrane region" description="Helical" evidence="5">
    <location>
        <begin position="27"/>
        <end position="46"/>
    </location>
</feature>
<dbReference type="Proteomes" id="UP000788262">
    <property type="component" value="Unassembled WGS sequence"/>
</dbReference>
<dbReference type="InterPro" id="IPR029044">
    <property type="entry name" value="Nucleotide-diphossugar_trans"/>
</dbReference>
<evidence type="ECO:0000256" key="4">
    <source>
        <dbReference type="SAM" id="MobiDB-lite"/>
    </source>
</evidence>
<feature type="transmembrane region" description="Helical" evidence="5">
    <location>
        <begin position="361"/>
        <end position="394"/>
    </location>
</feature>
<feature type="compositionally biased region" description="Acidic residues" evidence="4">
    <location>
        <begin position="486"/>
        <end position="499"/>
    </location>
</feature>
<keyword evidence="5" id="KW-0812">Transmembrane</keyword>
<evidence type="ECO:0000256" key="1">
    <source>
        <dbReference type="ARBA" id="ARBA00006739"/>
    </source>
</evidence>
<organism evidence="7 8">
    <name type="scientific">Streptomyces actuosus</name>
    <dbReference type="NCBI Taxonomy" id="1885"/>
    <lineage>
        <taxon>Bacteria</taxon>
        <taxon>Bacillati</taxon>
        <taxon>Actinomycetota</taxon>
        <taxon>Actinomycetes</taxon>
        <taxon>Kitasatosporales</taxon>
        <taxon>Streptomycetaceae</taxon>
        <taxon>Streptomyces</taxon>
    </lineage>
</organism>
<dbReference type="PANTHER" id="PTHR43630">
    <property type="entry name" value="POLY-BETA-1,6-N-ACETYL-D-GLUCOSAMINE SYNTHASE"/>
    <property type="match status" value="1"/>
</dbReference>
<keyword evidence="8" id="KW-1185">Reference proteome</keyword>
<accession>A0ABS2VYI5</accession>
<keyword evidence="5" id="KW-1133">Transmembrane helix</keyword>
<comment type="caution">
    <text evidence="7">The sequence shown here is derived from an EMBL/GenBank/DDBJ whole genome shotgun (WGS) entry which is preliminary data.</text>
</comment>
<dbReference type="Pfam" id="PF00535">
    <property type="entry name" value="Glycos_transf_2"/>
    <property type="match status" value="1"/>
</dbReference>
<dbReference type="Gene3D" id="3.90.550.10">
    <property type="entry name" value="Spore Coat Polysaccharide Biosynthesis Protein SpsA, Chain A"/>
    <property type="match status" value="1"/>
</dbReference>
<feature type="domain" description="Glycosyltransferase 2-like" evidence="6">
    <location>
        <begin position="74"/>
        <end position="210"/>
    </location>
</feature>
<sequence>MSGTGAGPWASLEGGLHSLITMCDHLVIAYFLTINTCYLVLNLLALGEFVKRAGRAPFAGYDDAAASPFTPPVSVIMPAHNEAAGIVEAVRAMLLLHYPAFEAVVVDDGSTDGTLDVLRKAFDLAEVEYVMPDDVRVRGRVTSVHLPRGGPVPLLVARKENGGKADALNAGINLARYPLVCMVDADSVLDSQALLAVVKPFSDDPMRVVASGGVIGLANGCTVVAGRVVEPHVPRDTLGRVQVVEYLRAFFLGRIGWSKLGGLLIISGAFGLFRKDVVVAAGGMDPDCIGEDAELVIRLHRHLREQGRDYRVVFVTEPISWSEAPTSGKVLARQRRRWHRGLTEIMLKHHRMIGNPRYGRIGLLALPFYVLFELLAPVVELAGMVLVPLSVLIGAVNADYLWRFLLAAYAYAIVVSLLSVAVEEYAFHRFTRWRDVWGALVGVVAENIGYRQLTAWWRLRGMWDALRRSPRVWGAMPRAGFGAPGEGEEGGAEEYEVREDESGRAR</sequence>
<proteinExistence type="inferred from homology"/>
<evidence type="ECO:0000256" key="2">
    <source>
        <dbReference type="ARBA" id="ARBA00022676"/>
    </source>
</evidence>